<sequence>MKQFIIASLIAVAAVPAMAQMSDPPQEQQDPAPGRDLMEEGAKLLFRGLMSQAAPALRDLQDLADDVGPAMKMLREEMGPALAEIMANIDDISNYMPPKILPNGDIIIPRKPDAPRYVPREDAADVEL</sequence>
<dbReference type="RefSeq" id="WP_072857701.1">
    <property type="nucleotide sequence ID" value="NZ_FQUE01000006.1"/>
</dbReference>
<gene>
    <name evidence="2" type="ORF">SAMN05444339_10640</name>
</gene>
<keyword evidence="1" id="KW-0732">Signal</keyword>
<evidence type="ECO:0008006" key="4">
    <source>
        <dbReference type="Google" id="ProtNLM"/>
    </source>
</evidence>
<proteinExistence type="predicted"/>
<protein>
    <recommendedName>
        <fullName evidence="4">AAA+ family ATPase</fullName>
    </recommendedName>
</protein>
<dbReference type="OrthoDB" id="7308154at2"/>
<reference evidence="3" key="1">
    <citation type="submission" date="2016-11" db="EMBL/GenBank/DDBJ databases">
        <authorList>
            <person name="Varghese N."/>
            <person name="Submissions S."/>
        </authorList>
    </citation>
    <scope>NUCLEOTIDE SEQUENCE [LARGE SCALE GENOMIC DNA]</scope>
    <source>
        <strain evidence="3">DSM 29326</strain>
    </source>
</reference>
<evidence type="ECO:0000256" key="1">
    <source>
        <dbReference type="SAM" id="SignalP"/>
    </source>
</evidence>
<dbReference type="AlphaFoldDB" id="A0A1M5BJK6"/>
<dbReference type="STRING" id="366533.SAMN05444339_10640"/>
<name>A0A1M5BJK6_LOKAT</name>
<organism evidence="2 3">
    <name type="scientific">Loktanella atrilutea</name>
    <dbReference type="NCBI Taxonomy" id="366533"/>
    <lineage>
        <taxon>Bacteria</taxon>
        <taxon>Pseudomonadati</taxon>
        <taxon>Pseudomonadota</taxon>
        <taxon>Alphaproteobacteria</taxon>
        <taxon>Rhodobacterales</taxon>
        <taxon>Roseobacteraceae</taxon>
        <taxon>Loktanella</taxon>
    </lineage>
</organism>
<evidence type="ECO:0000313" key="3">
    <source>
        <dbReference type="Proteomes" id="UP000183987"/>
    </source>
</evidence>
<feature type="signal peptide" evidence="1">
    <location>
        <begin position="1"/>
        <end position="19"/>
    </location>
</feature>
<keyword evidence="3" id="KW-1185">Reference proteome</keyword>
<feature type="chain" id="PRO_5012567410" description="AAA+ family ATPase" evidence="1">
    <location>
        <begin position="20"/>
        <end position="128"/>
    </location>
</feature>
<evidence type="ECO:0000313" key="2">
    <source>
        <dbReference type="EMBL" id="SHF42595.1"/>
    </source>
</evidence>
<accession>A0A1M5BJK6</accession>
<dbReference type="Proteomes" id="UP000183987">
    <property type="component" value="Unassembled WGS sequence"/>
</dbReference>
<dbReference type="EMBL" id="FQUE01000006">
    <property type="protein sequence ID" value="SHF42595.1"/>
    <property type="molecule type" value="Genomic_DNA"/>
</dbReference>